<dbReference type="SUPFAM" id="SSF56784">
    <property type="entry name" value="HAD-like"/>
    <property type="match status" value="1"/>
</dbReference>
<protein>
    <submittedName>
        <fullName evidence="3">HAD-IIB family hydrolase</fullName>
    </submittedName>
</protein>
<dbReference type="SFLD" id="SFLDG01141">
    <property type="entry name" value="C2.B.1:_Sucrose_Phosphatase_Li"/>
    <property type="match status" value="1"/>
</dbReference>
<proteinExistence type="predicted"/>
<dbReference type="InterPro" id="IPR006380">
    <property type="entry name" value="SPP-like_dom"/>
</dbReference>
<reference evidence="3 4" key="1">
    <citation type="submission" date="2022-02" db="EMBL/GenBank/DDBJ databases">
        <authorList>
            <person name="Zhuang L."/>
        </authorList>
    </citation>
    <scope>NUCLEOTIDE SEQUENCE [LARGE SCALE GENOMIC DNA]</scope>
    <source>
        <strain evidence="3 4">C32</strain>
    </source>
</reference>
<feature type="domain" description="Sucrose phosphatase-like" evidence="2">
    <location>
        <begin position="2"/>
        <end position="269"/>
    </location>
</feature>
<keyword evidence="4" id="KW-1185">Reference proteome</keyword>
<dbReference type="RefSeq" id="WP_238898102.1">
    <property type="nucleotide sequence ID" value="NZ_JAKOGG010000018.1"/>
</dbReference>
<evidence type="ECO:0000256" key="1">
    <source>
        <dbReference type="ARBA" id="ARBA00022801"/>
    </source>
</evidence>
<dbReference type="Gene3D" id="3.90.1070.10">
    <property type="match status" value="1"/>
</dbReference>
<dbReference type="InterPro" id="IPR006379">
    <property type="entry name" value="HAD-SF_hydro_IIB"/>
</dbReference>
<dbReference type="EMBL" id="JAKOGG010000018">
    <property type="protein sequence ID" value="MCS4558286.1"/>
    <property type="molecule type" value="Genomic_DNA"/>
</dbReference>
<gene>
    <name evidence="3" type="ORF">L9G74_17740</name>
</gene>
<dbReference type="PANTHER" id="PTHR46521:SF4">
    <property type="entry name" value="SUCROSE-PHOSPHATASE 2-RELATED"/>
    <property type="match status" value="1"/>
</dbReference>
<evidence type="ECO:0000313" key="3">
    <source>
        <dbReference type="EMBL" id="MCS4558286.1"/>
    </source>
</evidence>
<dbReference type="Proteomes" id="UP001201549">
    <property type="component" value="Unassembled WGS sequence"/>
</dbReference>
<accession>A0ABT2FSX7</accession>
<organism evidence="3 4">
    <name type="scientific">Shewanella electrica</name>
    <dbReference type="NCBI Taxonomy" id="515560"/>
    <lineage>
        <taxon>Bacteria</taxon>
        <taxon>Pseudomonadati</taxon>
        <taxon>Pseudomonadota</taxon>
        <taxon>Gammaproteobacteria</taxon>
        <taxon>Alteromonadales</taxon>
        <taxon>Shewanellaceae</taxon>
        <taxon>Shewanella</taxon>
    </lineage>
</organism>
<evidence type="ECO:0000259" key="2">
    <source>
        <dbReference type="Pfam" id="PF05116"/>
    </source>
</evidence>
<dbReference type="SFLD" id="SFLDS00003">
    <property type="entry name" value="Haloacid_Dehalogenase"/>
    <property type="match status" value="1"/>
</dbReference>
<dbReference type="InterPro" id="IPR051518">
    <property type="entry name" value="Sucrose_Phosphatase"/>
</dbReference>
<dbReference type="GO" id="GO:0016787">
    <property type="term" value="F:hydrolase activity"/>
    <property type="evidence" value="ECO:0007669"/>
    <property type="project" value="UniProtKB-KW"/>
</dbReference>
<comment type="caution">
    <text evidence="3">The sequence shown here is derived from an EMBL/GenBank/DDBJ whole genome shotgun (WGS) entry which is preliminary data.</text>
</comment>
<sequence>MPELLCTDLDRTLLPNGEQAESPNARAMLAQLIKQSGMRLAYVSGRDLGLVQQAIADYQLPAPDFAITDVGSMIYQRVDDGYQPLPAWVGYLQAGWPEQNADWLARELGDFAKLTLQEAARQKPFKLSYQVTPASELTNELGILQQRLASVPYAVNVVSSIDETADQGLVDLLPANAGKRAAIDFLVAELNLAAEQVFFSGDSGNDLDVLASPYPAVVVKNALPEVVQQAKRLSKHQHVEQQLWVAQGDASLGLNGNYSAGIIEGLLHFYPQLRRWLTVEQKAE</sequence>
<dbReference type="NCBIfam" id="TIGR01484">
    <property type="entry name" value="HAD-SF-IIB"/>
    <property type="match status" value="1"/>
</dbReference>
<dbReference type="Gene3D" id="3.40.50.1000">
    <property type="entry name" value="HAD superfamily/HAD-like"/>
    <property type="match status" value="1"/>
</dbReference>
<dbReference type="PANTHER" id="PTHR46521">
    <property type="entry name" value="SUCROSE-PHOSPHATASE 2-RELATED"/>
    <property type="match status" value="1"/>
</dbReference>
<dbReference type="InterPro" id="IPR023214">
    <property type="entry name" value="HAD_sf"/>
</dbReference>
<dbReference type="SFLD" id="SFLDG01140">
    <property type="entry name" value="C2.B:_Phosphomannomutase_and_P"/>
    <property type="match status" value="1"/>
</dbReference>
<dbReference type="InterPro" id="IPR036412">
    <property type="entry name" value="HAD-like_sf"/>
</dbReference>
<evidence type="ECO:0000313" key="4">
    <source>
        <dbReference type="Proteomes" id="UP001201549"/>
    </source>
</evidence>
<dbReference type="Pfam" id="PF05116">
    <property type="entry name" value="S6PP"/>
    <property type="match status" value="1"/>
</dbReference>
<reference evidence="4" key="2">
    <citation type="submission" date="2023-07" db="EMBL/GenBank/DDBJ databases">
        <title>Shewanella mangrovi sp. nov., an acetaldehyde- degrading bacterium isolated from mangrove sediment.</title>
        <authorList>
            <person name="Liu Y."/>
        </authorList>
    </citation>
    <scope>NUCLEOTIDE SEQUENCE [LARGE SCALE GENOMIC DNA]</scope>
    <source>
        <strain evidence="4">C32</strain>
    </source>
</reference>
<name>A0ABT2FSX7_9GAMM</name>
<keyword evidence="1 3" id="KW-0378">Hydrolase</keyword>